<evidence type="ECO:0000313" key="3">
    <source>
        <dbReference type="Proteomes" id="UP000593567"/>
    </source>
</evidence>
<gene>
    <name evidence="2" type="ORF">EB796_016179</name>
</gene>
<sequence>MLVPIVESVCSVAQTHVLLSTIAPNSILELSEHLIELNKLYFYSLTQDRGAQSPKTSQLASLPRDSPINSGATRSPMTTSIGSAASHSRLDTLSTSHESLDLTNIPPEWSAPPEVPPVLTPDANANTNPFFDSPEIRAFLFGTSDSVLGELPSVSTVAKGSSTVAKGSSKAHCAPNSSSAQHNLNLLLHSSPSALLESVVDSPMSISPAGSVAPLASCEDDADLCSPGVS</sequence>
<reference evidence="2" key="1">
    <citation type="submission" date="2020-06" db="EMBL/GenBank/DDBJ databases">
        <title>Draft genome of Bugula neritina, a colonial animal packing powerful symbionts and potential medicines.</title>
        <authorList>
            <person name="Rayko M."/>
        </authorList>
    </citation>
    <scope>NUCLEOTIDE SEQUENCE [LARGE SCALE GENOMIC DNA]</scope>
    <source>
        <strain evidence="2">Kwan_BN1</strain>
    </source>
</reference>
<dbReference type="AlphaFoldDB" id="A0A7J7JI63"/>
<name>A0A7J7JI63_BUGNE</name>
<proteinExistence type="predicted"/>
<protein>
    <submittedName>
        <fullName evidence="2">Uncharacterized protein</fullName>
    </submittedName>
</protein>
<dbReference type="EMBL" id="VXIV02002451">
    <property type="protein sequence ID" value="KAF6025513.1"/>
    <property type="molecule type" value="Genomic_DNA"/>
</dbReference>
<evidence type="ECO:0000256" key="1">
    <source>
        <dbReference type="SAM" id="MobiDB-lite"/>
    </source>
</evidence>
<keyword evidence="3" id="KW-1185">Reference proteome</keyword>
<feature type="compositionally biased region" description="Polar residues" evidence="1">
    <location>
        <begin position="67"/>
        <end position="90"/>
    </location>
</feature>
<accession>A0A7J7JI63</accession>
<dbReference type="Proteomes" id="UP000593567">
    <property type="component" value="Unassembled WGS sequence"/>
</dbReference>
<organism evidence="2 3">
    <name type="scientific">Bugula neritina</name>
    <name type="common">Brown bryozoan</name>
    <name type="synonym">Sertularia neritina</name>
    <dbReference type="NCBI Taxonomy" id="10212"/>
    <lineage>
        <taxon>Eukaryota</taxon>
        <taxon>Metazoa</taxon>
        <taxon>Spiralia</taxon>
        <taxon>Lophotrochozoa</taxon>
        <taxon>Bryozoa</taxon>
        <taxon>Gymnolaemata</taxon>
        <taxon>Cheilostomatida</taxon>
        <taxon>Flustrina</taxon>
        <taxon>Buguloidea</taxon>
        <taxon>Bugulidae</taxon>
        <taxon>Bugula</taxon>
    </lineage>
</organism>
<comment type="caution">
    <text evidence="2">The sequence shown here is derived from an EMBL/GenBank/DDBJ whole genome shotgun (WGS) entry which is preliminary data.</text>
</comment>
<feature type="region of interest" description="Disordered" evidence="1">
    <location>
        <begin position="53"/>
        <end position="90"/>
    </location>
</feature>
<evidence type="ECO:0000313" key="2">
    <source>
        <dbReference type="EMBL" id="KAF6025513.1"/>
    </source>
</evidence>